<feature type="domain" description="Signal transduction histidine kinase internal region" evidence="2">
    <location>
        <begin position="8"/>
        <end position="86"/>
    </location>
</feature>
<evidence type="ECO:0000256" key="1">
    <source>
        <dbReference type="SAM" id="Coils"/>
    </source>
</evidence>
<comment type="caution">
    <text evidence="3">The sequence shown here is derived from an EMBL/GenBank/DDBJ whole genome shotgun (WGS) entry which is preliminary data.</text>
</comment>
<feature type="coiled-coil region" evidence="1">
    <location>
        <begin position="50"/>
        <end position="77"/>
    </location>
</feature>
<dbReference type="EMBL" id="BAABBY010000001">
    <property type="protein sequence ID" value="GAA4196147.1"/>
    <property type="molecule type" value="Genomic_DNA"/>
</dbReference>
<evidence type="ECO:0000259" key="2">
    <source>
        <dbReference type="Pfam" id="PF06580"/>
    </source>
</evidence>
<evidence type="ECO:0000313" key="4">
    <source>
        <dbReference type="Proteomes" id="UP001501772"/>
    </source>
</evidence>
<dbReference type="InterPro" id="IPR050640">
    <property type="entry name" value="Bact_2-comp_sensor_kinase"/>
</dbReference>
<reference evidence="4" key="1">
    <citation type="journal article" date="2019" name="Int. J. Syst. Evol. Microbiol.">
        <title>The Global Catalogue of Microorganisms (GCM) 10K type strain sequencing project: providing services to taxonomists for standard genome sequencing and annotation.</title>
        <authorList>
            <consortium name="The Broad Institute Genomics Platform"/>
            <consortium name="The Broad Institute Genome Sequencing Center for Infectious Disease"/>
            <person name="Wu L."/>
            <person name="Ma J."/>
        </authorList>
    </citation>
    <scope>NUCLEOTIDE SEQUENCE [LARGE SCALE GENOMIC DNA]</scope>
    <source>
        <strain evidence="4">JCM 17626</strain>
    </source>
</reference>
<protein>
    <recommendedName>
        <fullName evidence="2">Signal transduction histidine kinase internal region domain-containing protein</fullName>
    </recommendedName>
</protein>
<evidence type="ECO:0000313" key="3">
    <source>
        <dbReference type="EMBL" id="GAA4196147.1"/>
    </source>
</evidence>
<dbReference type="Proteomes" id="UP001501772">
    <property type="component" value="Unassembled WGS sequence"/>
</dbReference>
<proteinExistence type="predicted"/>
<keyword evidence="4" id="KW-1185">Reference proteome</keyword>
<organism evidence="3 4">
    <name type="scientific">Pedobacter jeongneungensis</name>
    <dbReference type="NCBI Taxonomy" id="947309"/>
    <lineage>
        <taxon>Bacteria</taxon>
        <taxon>Pseudomonadati</taxon>
        <taxon>Bacteroidota</taxon>
        <taxon>Sphingobacteriia</taxon>
        <taxon>Sphingobacteriales</taxon>
        <taxon>Sphingobacteriaceae</taxon>
        <taxon>Pedobacter</taxon>
    </lineage>
</organism>
<dbReference type="PANTHER" id="PTHR34220:SF7">
    <property type="entry name" value="SENSOR HISTIDINE KINASE YPDA"/>
    <property type="match status" value="1"/>
</dbReference>
<dbReference type="InterPro" id="IPR010559">
    <property type="entry name" value="Sig_transdc_His_kin_internal"/>
</dbReference>
<dbReference type="PANTHER" id="PTHR34220">
    <property type="entry name" value="SENSOR HISTIDINE KINASE YPDA"/>
    <property type="match status" value="1"/>
</dbReference>
<sequence length="196" mass="23307">MENELSIAQYDYLRAQINPHLLFNTLSFLYDSIRKYNEDAGQAVLNLADLMRFSLEARESNEELPRLEEEIKQIFNLIELNKIRKDKEQFIDVVIPEDTKQFRFIPLVIITLLENMLKHGNLSRPEHPGLLELKLSYAEFSIHTRNLISTKIHHSGFNKGMENIEKRLRLAYGDNFTFYYEKRDAMYFYVKIELKL</sequence>
<keyword evidence="1" id="KW-0175">Coiled coil</keyword>
<gene>
    <name evidence="3" type="ORF">GCM10022289_01400</name>
</gene>
<dbReference type="Pfam" id="PF06580">
    <property type="entry name" value="His_kinase"/>
    <property type="match status" value="1"/>
</dbReference>
<name>A0ABP8B284_9SPHI</name>
<accession>A0ABP8B284</accession>